<evidence type="ECO:0000256" key="1">
    <source>
        <dbReference type="ARBA" id="ARBA00022670"/>
    </source>
</evidence>
<dbReference type="SUPFAM" id="SSF50494">
    <property type="entry name" value="Trypsin-like serine proteases"/>
    <property type="match status" value="1"/>
</dbReference>
<keyword evidence="11" id="KW-1185">Reference proteome</keyword>
<dbReference type="Pfam" id="PF00089">
    <property type="entry name" value="Trypsin"/>
    <property type="match status" value="1"/>
</dbReference>
<dbReference type="InterPro" id="IPR000033">
    <property type="entry name" value="LDLR_classB_rpt"/>
</dbReference>
<evidence type="ECO:0000256" key="5">
    <source>
        <dbReference type="ARBA" id="ARBA00023157"/>
    </source>
</evidence>
<sequence length="446" mass="49459">MFWTDWGAVPKIERAHLDGKSRWTVVSGHLKWPNGLIIDEASQTIFWADAGLDKIETSDLTYEIRGPVTRTCLADGKWSGKAPKCLTPPRFWQVPSNETIKETKSATLLCSASTSDTKITWYKDDKVVHKSTFAVLSSGNLLIVFVTHEDEGWYVCNATNEAGTKLARAYLTVLRALDSDCGKPTLTRRGRIVGGTKVEAGHNPWQVSLWNKKANKHFCGGSLVSERWIVTAAHCLTLGGLLPSDIEVRLGKLYSKKAEPSREQIISPDRIVFHHHYDSGRADYDADIALIHLKTDVIFTDYVRPIYLPLPSIDDDSELLKTGNIGVITGWGRKRETGREVLRRMHQVKVPIVDQVLCQAAHKKHTVTSNMFCAGYYNGTLGDACAGDSGGPLAIDNGQSASDDDQRWVLAGVISWGDGCGRIGKYSVYTRVSKFVHWIDFHVSMG</sequence>
<dbReference type="GO" id="GO:0004252">
    <property type="term" value="F:serine-type endopeptidase activity"/>
    <property type="evidence" value="ECO:0007669"/>
    <property type="project" value="InterPro"/>
</dbReference>
<dbReference type="PROSITE" id="PS00135">
    <property type="entry name" value="TRYPSIN_SER"/>
    <property type="match status" value="1"/>
</dbReference>
<dbReference type="Pfam" id="PF00084">
    <property type="entry name" value="Sushi"/>
    <property type="match status" value="1"/>
</dbReference>
<dbReference type="InterPro" id="IPR001314">
    <property type="entry name" value="Peptidase_S1A"/>
</dbReference>
<dbReference type="InterPro" id="IPR036179">
    <property type="entry name" value="Ig-like_dom_sf"/>
</dbReference>
<dbReference type="InterPro" id="IPR035976">
    <property type="entry name" value="Sushi/SCR/CCP_sf"/>
</dbReference>
<feature type="domain" description="Peptidase S1" evidence="8">
    <location>
        <begin position="192"/>
        <end position="444"/>
    </location>
</feature>
<dbReference type="InterPro" id="IPR018114">
    <property type="entry name" value="TRYPSIN_HIS"/>
</dbReference>
<evidence type="ECO:0000256" key="3">
    <source>
        <dbReference type="ARBA" id="ARBA00022801"/>
    </source>
</evidence>
<dbReference type="Gene3D" id="2.40.10.10">
    <property type="entry name" value="Trypsin-like serine proteases"/>
    <property type="match status" value="1"/>
</dbReference>
<evidence type="ECO:0000256" key="6">
    <source>
        <dbReference type="PROSITE-ProRule" id="PRU00461"/>
    </source>
</evidence>
<evidence type="ECO:0000313" key="10">
    <source>
        <dbReference type="EMBL" id="PFX26993.1"/>
    </source>
</evidence>
<keyword evidence="2" id="KW-0732">Signal</keyword>
<dbReference type="InterPro" id="IPR000436">
    <property type="entry name" value="Sushi_SCR_CCP_dom"/>
</dbReference>
<dbReference type="SMART" id="SM00408">
    <property type="entry name" value="IGc2"/>
    <property type="match status" value="1"/>
</dbReference>
<dbReference type="CDD" id="cd00096">
    <property type="entry name" value="Ig"/>
    <property type="match status" value="1"/>
</dbReference>
<evidence type="ECO:0000256" key="4">
    <source>
        <dbReference type="ARBA" id="ARBA00022825"/>
    </source>
</evidence>
<evidence type="ECO:0000256" key="7">
    <source>
        <dbReference type="RuleBase" id="RU363034"/>
    </source>
</evidence>
<dbReference type="SMART" id="SM00020">
    <property type="entry name" value="Tryp_SPc"/>
    <property type="match status" value="1"/>
</dbReference>
<feature type="domain" description="Ig-like" evidence="9">
    <location>
        <begin position="89"/>
        <end position="172"/>
    </location>
</feature>
<dbReference type="AlphaFoldDB" id="A0A2B4SD73"/>
<dbReference type="PROSITE" id="PS00134">
    <property type="entry name" value="TRYPSIN_HIS"/>
    <property type="match status" value="1"/>
</dbReference>
<keyword evidence="5" id="KW-1015">Disulfide bond</keyword>
<dbReference type="SMART" id="SM00135">
    <property type="entry name" value="LY"/>
    <property type="match status" value="1"/>
</dbReference>
<organism evidence="10 11">
    <name type="scientific">Stylophora pistillata</name>
    <name type="common">Smooth cauliflower coral</name>
    <dbReference type="NCBI Taxonomy" id="50429"/>
    <lineage>
        <taxon>Eukaryota</taxon>
        <taxon>Metazoa</taxon>
        <taxon>Cnidaria</taxon>
        <taxon>Anthozoa</taxon>
        <taxon>Hexacorallia</taxon>
        <taxon>Scleractinia</taxon>
        <taxon>Astrocoeniina</taxon>
        <taxon>Pocilloporidae</taxon>
        <taxon>Stylophora</taxon>
    </lineage>
</organism>
<dbReference type="OrthoDB" id="445007at2759"/>
<dbReference type="FunFam" id="2.40.10.10:FF:000120">
    <property type="entry name" value="Putative serine protease"/>
    <property type="match status" value="1"/>
</dbReference>
<dbReference type="InterPro" id="IPR011042">
    <property type="entry name" value="6-blade_b-propeller_TolB-like"/>
</dbReference>
<reference evidence="11" key="1">
    <citation type="journal article" date="2017" name="bioRxiv">
        <title>Comparative analysis of the genomes of Stylophora pistillata and Acropora digitifera provides evidence for extensive differences between species of corals.</title>
        <authorList>
            <person name="Voolstra C.R."/>
            <person name="Li Y."/>
            <person name="Liew Y.J."/>
            <person name="Baumgarten S."/>
            <person name="Zoccola D."/>
            <person name="Flot J.-F."/>
            <person name="Tambutte S."/>
            <person name="Allemand D."/>
            <person name="Aranda M."/>
        </authorList>
    </citation>
    <scope>NUCLEOTIDE SEQUENCE [LARGE SCALE GENOMIC DNA]</scope>
</reference>
<dbReference type="SMART" id="SM00409">
    <property type="entry name" value="IG"/>
    <property type="match status" value="1"/>
</dbReference>
<dbReference type="PRINTS" id="PR00722">
    <property type="entry name" value="CHYMOTRYPSIN"/>
</dbReference>
<dbReference type="PROSITE" id="PS50835">
    <property type="entry name" value="IG_LIKE"/>
    <property type="match status" value="1"/>
</dbReference>
<dbReference type="InterPro" id="IPR033116">
    <property type="entry name" value="TRYPSIN_SER"/>
</dbReference>
<dbReference type="PROSITE" id="PS50240">
    <property type="entry name" value="TRYPSIN_DOM"/>
    <property type="match status" value="1"/>
</dbReference>
<dbReference type="InterPro" id="IPR003599">
    <property type="entry name" value="Ig_sub"/>
</dbReference>
<evidence type="ECO:0000313" key="11">
    <source>
        <dbReference type="Proteomes" id="UP000225706"/>
    </source>
</evidence>
<accession>A0A2B4SD73</accession>
<dbReference type="SUPFAM" id="SSF48726">
    <property type="entry name" value="Immunoglobulin"/>
    <property type="match status" value="1"/>
</dbReference>
<dbReference type="CDD" id="cd00190">
    <property type="entry name" value="Tryp_SPc"/>
    <property type="match status" value="1"/>
</dbReference>
<dbReference type="Proteomes" id="UP000225706">
    <property type="component" value="Unassembled WGS sequence"/>
</dbReference>
<dbReference type="EMBL" id="LSMT01000113">
    <property type="protein sequence ID" value="PFX26993.1"/>
    <property type="molecule type" value="Genomic_DNA"/>
</dbReference>
<dbReference type="InterPro" id="IPR013783">
    <property type="entry name" value="Ig-like_fold"/>
</dbReference>
<feature type="repeat" description="LDL-receptor class B" evidence="6">
    <location>
        <begin position="1"/>
        <end position="42"/>
    </location>
</feature>
<dbReference type="Gene3D" id="2.60.40.10">
    <property type="entry name" value="Immunoglobulins"/>
    <property type="match status" value="1"/>
</dbReference>
<evidence type="ECO:0000256" key="2">
    <source>
        <dbReference type="ARBA" id="ARBA00022729"/>
    </source>
</evidence>
<keyword evidence="3 7" id="KW-0378">Hydrolase</keyword>
<dbReference type="Pfam" id="PF07679">
    <property type="entry name" value="I-set"/>
    <property type="match status" value="1"/>
</dbReference>
<dbReference type="InterPro" id="IPR013098">
    <property type="entry name" value="Ig_I-set"/>
</dbReference>
<evidence type="ECO:0000259" key="9">
    <source>
        <dbReference type="PROSITE" id="PS50835"/>
    </source>
</evidence>
<dbReference type="Gene3D" id="2.120.10.30">
    <property type="entry name" value="TolB, C-terminal domain"/>
    <property type="match status" value="1"/>
</dbReference>
<dbReference type="PANTHER" id="PTHR24252">
    <property type="entry name" value="ACROSIN-RELATED"/>
    <property type="match status" value="1"/>
</dbReference>
<dbReference type="InterPro" id="IPR003598">
    <property type="entry name" value="Ig_sub2"/>
</dbReference>
<comment type="caution">
    <text evidence="10">The sequence shown here is derived from an EMBL/GenBank/DDBJ whole genome shotgun (WGS) entry which is preliminary data.</text>
</comment>
<dbReference type="InterPro" id="IPR007110">
    <property type="entry name" value="Ig-like_dom"/>
</dbReference>
<keyword evidence="4 7" id="KW-0720">Serine protease</keyword>
<dbReference type="InterPro" id="IPR043504">
    <property type="entry name" value="Peptidase_S1_PA_chymotrypsin"/>
</dbReference>
<gene>
    <name evidence="10" type="primary">F2</name>
    <name evidence="10" type="ORF">AWC38_SpisGene8320</name>
</gene>
<dbReference type="SUPFAM" id="SSF57535">
    <property type="entry name" value="Complement control module/SCR domain"/>
    <property type="match status" value="1"/>
</dbReference>
<name>A0A2B4SD73_STYPI</name>
<dbReference type="PANTHER" id="PTHR24252:SF7">
    <property type="entry name" value="HYALIN"/>
    <property type="match status" value="1"/>
</dbReference>
<evidence type="ECO:0000259" key="8">
    <source>
        <dbReference type="PROSITE" id="PS50240"/>
    </source>
</evidence>
<dbReference type="GO" id="GO:0006508">
    <property type="term" value="P:proteolysis"/>
    <property type="evidence" value="ECO:0007669"/>
    <property type="project" value="UniProtKB-KW"/>
</dbReference>
<keyword evidence="1 7" id="KW-0645">Protease</keyword>
<dbReference type="SUPFAM" id="SSF63825">
    <property type="entry name" value="YWTD domain"/>
    <property type="match status" value="1"/>
</dbReference>
<dbReference type="InterPro" id="IPR001254">
    <property type="entry name" value="Trypsin_dom"/>
</dbReference>
<dbReference type="InterPro" id="IPR009003">
    <property type="entry name" value="Peptidase_S1_PA"/>
</dbReference>
<dbReference type="CDD" id="cd00033">
    <property type="entry name" value="CCP"/>
    <property type="match status" value="1"/>
</dbReference>
<protein>
    <submittedName>
        <fullName evidence="10">Prothrombin</fullName>
    </submittedName>
</protein>
<dbReference type="Pfam" id="PF00058">
    <property type="entry name" value="Ldl_recept_b"/>
    <property type="match status" value="1"/>
</dbReference>
<proteinExistence type="predicted"/>
<dbReference type="PROSITE" id="PS51120">
    <property type="entry name" value="LDLRB"/>
    <property type="match status" value="1"/>
</dbReference>
<dbReference type="STRING" id="50429.A0A2B4SD73"/>